<dbReference type="SUPFAM" id="SSF103473">
    <property type="entry name" value="MFS general substrate transporter"/>
    <property type="match status" value="1"/>
</dbReference>
<feature type="domain" description="Major facilitator superfamily (MFS) profile" evidence="7">
    <location>
        <begin position="18"/>
        <end position="407"/>
    </location>
</feature>
<comment type="subcellular location">
    <subcellularLocation>
        <location evidence="1">Membrane</location>
        <topology evidence="1">Multi-pass membrane protein</topology>
    </subcellularLocation>
</comment>
<feature type="transmembrane region" description="Helical" evidence="6">
    <location>
        <begin position="143"/>
        <end position="167"/>
    </location>
</feature>
<name>A0A2R8B5E6_9RHOB</name>
<proteinExistence type="predicted"/>
<dbReference type="InterPro" id="IPR005829">
    <property type="entry name" value="Sugar_transporter_CS"/>
</dbReference>
<evidence type="ECO:0000313" key="8">
    <source>
        <dbReference type="EMBL" id="SPH17807.1"/>
    </source>
</evidence>
<sequence>MTTLTDLPQERRLPVAEFVALLAMMFAMTAFSIDAMLPAMPEIAAELTSDAPNRAQLIITSFVLGMGVGTFVTGPLSDAYGRRIVIVSGAILYSFGAMLAWAAPTLELVLAARFLQGLGVAGPRIAGMALVRDLYTGRAMARLISFVMMIFTLVPAVAPLIGSFIIAGFGWRAIFVAFVLFAAVAMSWFVMRQAETLAPEARLPLNPRSLLSAAREVLTHRVVMLVTFAQALSFASLFATLSSTQQVFDQSFGKADSFPIWFAVIALFAGTASILNARLVVRIGMRGMVTATFTAQVVNSAVMVFLFWTGWMPDALAFPAYLFWTITVFGMAGLTLGNLNALALEPMGHIAGTAASIVAAIATVLSVPIAVPFGLAFDGTPVPLMTGVLIFCLIALPLMRAVPPPDVIR</sequence>
<gene>
    <name evidence="8" type="primary">bcr</name>
    <name evidence="8" type="ORF">DEA8626_01334</name>
</gene>
<evidence type="ECO:0000256" key="4">
    <source>
        <dbReference type="ARBA" id="ARBA00022989"/>
    </source>
</evidence>
<feature type="transmembrane region" description="Helical" evidence="6">
    <location>
        <begin position="260"/>
        <end position="281"/>
    </location>
</feature>
<dbReference type="PROSITE" id="PS50850">
    <property type="entry name" value="MFS"/>
    <property type="match status" value="1"/>
</dbReference>
<dbReference type="PROSITE" id="PS00216">
    <property type="entry name" value="SUGAR_TRANSPORT_1"/>
    <property type="match status" value="1"/>
</dbReference>
<organism evidence="8 9">
    <name type="scientific">Albidovulum aquaemixtae</name>
    <dbReference type="NCBI Taxonomy" id="1542388"/>
    <lineage>
        <taxon>Bacteria</taxon>
        <taxon>Pseudomonadati</taxon>
        <taxon>Pseudomonadota</taxon>
        <taxon>Alphaproteobacteria</taxon>
        <taxon>Rhodobacterales</taxon>
        <taxon>Paracoccaceae</taxon>
        <taxon>Albidovulum</taxon>
    </lineage>
</organism>
<dbReference type="OrthoDB" id="9800416at2"/>
<feature type="transmembrane region" description="Helical" evidence="6">
    <location>
        <begin position="354"/>
        <end position="376"/>
    </location>
</feature>
<feature type="transmembrane region" description="Helical" evidence="6">
    <location>
        <begin position="382"/>
        <end position="402"/>
    </location>
</feature>
<dbReference type="InterPro" id="IPR020846">
    <property type="entry name" value="MFS_dom"/>
</dbReference>
<dbReference type="GO" id="GO:0042908">
    <property type="term" value="P:xenobiotic transport"/>
    <property type="evidence" value="ECO:0007669"/>
    <property type="project" value="UniProtKB-ARBA"/>
</dbReference>
<dbReference type="InterPro" id="IPR011701">
    <property type="entry name" value="MFS"/>
</dbReference>
<feature type="transmembrane region" description="Helical" evidence="6">
    <location>
        <begin position="288"/>
        <end position="309"/>
    </location>
</feature>
<accession>A0A2R8B5E6</accession>
<evidence type="ECO:0000256" key="1">
    <source>
        <dbReference type="ARBA" id="ARBA00004141"/>
    </source>
</evidence>
<feature type="transmembrane region" description="Helical" evidence="6">
    <location>
        <begin position="84"/>
        <end position="104"/>
    </location>
</feature>
<keyword evidence="3 6" id="KW-0812">Transmembrane</keyword>
<dbReference type="PANTHER" id="PTHR23502:SF132">
    <property type="entry name" value="POLYAMINE TRANSPORTER 2-RELATED"/>
    <property type="match status" value="1"/>
</dbReference>
<evidence type="ECO:0000256" key="5">
    <source>
        <dbReference type="ARBA" id="ARBA00023136"/>
    </source>
</evidence>
<feature type="transmembrane region" description="Helical" evidence="6">
    <location>
        <begin position="110"/>
        <end position="131"/>
    </location>
</feature>
<feature type="transmembrane region" description="Helical" evidence="6">
    <location>
        <begin position="222"/>
        <end position="240"/>
    </location>
</feature>
<evidence type="ECO:0000313" key="9">
    <source>
        <dbReference type="Proteomes" id="UP000244924"/>
    </source>
</evidence>
<dbReference type="InterPro" id="IPR036259">
    <property type="entry name" value="MFS_trans_sf"/>
</dbReference>
<evidence type="ECO:0000256" key="6">
    <source>
        <dbReference type="SAM" id="Phobius"/>
    </source>
</evidence>
<dbReference type="Pfam" id="PF07690">
    <property type="entry name" value="MFS_1"/>
    <property type="match status" value="1"/>
</dbReference>
<feature type="transmembrane region" description="Helical" evidence="6">
    <location>
        <begin position="12"/>
        <end position="33"/>
    </location>
</feature>
<dbReference type="GO" id="GO:0140115">
    <property type="term" value="P:export across plasma membrane"/>
    <property type="evidence" value="ECO:0007669"/>
    <property type="project" value="UniProtKB-ARBA"/>
</dbReference>
<dbReference type="Proteomes" id="UP000244924">
    <property type="component" value="Unassembled WGS sequence"/>
</dbReference>
<dbReference type="CDD" id="cd17320">
    <property type="entry name" value="MFS_MdfA_MDR_like"/>
    <property type="match status" value="1"/>
</dbReference>
<dbReference type="GO" id="GO:0022857">
    <property type="term" value="F:transmembrane transporter activity"/>
    <property type="evidence" value="ECO:0007669"/>
    <property type="project" value="InterPro"/>
</dbReference>
<dbReference type="Gene3D" id="1.20.1720.10">
    <property type="entry name" value="Multidrug resistance protein D"/>
    <property type="match status" value="1"/>
</dbReference>
<reference evidence="8 9" key="1">
    <citation type="submission" date="2018-03" db="EMBL/GenBank/DDBJ databases">
        <authorList>
            <person name="Keele B.F."/>
        </authorList>
    </citation>
    <scope>NUCLEOTIDE SEQUENCE [LARGE SCALE GENOMIC DNA]</scope>
    <source>
        <strain evidence="8 9">CECT 8626</strain>
    </source>
</reference>
<dbReference type="RefSeq" id="WP_108852208.1">
    <property type="nucleotide sequence ID" value="NZ_OMOQ01000001.1"/>
</dbReference>
<keyword evidence="5 6" id="KW-0472">Membrane</keyword>
<dbReference type="EMBL" id="OMOQ01000001">
    <property type="protein sequence ID" value="SPH17807.1"/>
    <property type="molecule type" value="Genomic_DNA"/>
</dbReference>
<keyword evidence="4 6" id="KW-1133">Transmembrane helix</keyword>
<keyword evidence="9" id="KW-1185">Reference proteome</keyword>
<feature type="transmembrane region" description="Helical" evidence="6">
    <location>
        <begin position="173"/>
        <end position="191"/>
    </location>
</feature>
<keyword evidence="2" id="KW-0813">Transport</keyword>
<evidence type="ECO:0000259" key="7">
    <source>
        <dbReference type="PROSITE" id="PS50850"/>
    </source>
</evidence>
<feature type="transmembrane region" description="Helical" evidence="6">
    <location>
        <begin position="53"/>
        <end position="72"/>
    </location>
</feature>
<protein>
    <submittedName>
        <fullName evidence="8">Bicyclomycin resistance protein</fullName>
    </submittedName>
</protein>
<dbReference type="GO" id="GO:0005886">
    <property type="term" value="C:plasma membrane"/>
    <property type="evidence" value="ECO:0007669"/>
    <property type="project" value="TreeGrafter"/>
</dbReference>
<feature type="transmembrane region" description="Helical" evidence="6">
    <location>
        <begin position="321"/>
        <end position="342"/>
    </location>
</feature>
<dbReference type="PANTHER" id="PTHR23502">
    <property type="entry name" value="MAJOR FACILITATOR SUPERFAMILY"/>
    <property type="match status" value="1"/>
</dbReference>
<evidence type="ECO:0000256" key="3">
    <source>
        <dbReference type="ARBA" id="ARBA00022692"/>
    </source>
</evidence>
<dbReference type="AlphaFoldDB" id="A0A2R8B5E6"/>
<evidence type="ECO:0000256" key="2">
    <source>
        <dbReference type="ARBA" id="ARBA00022448"/>
    </source>
</evidence>